<keyword evidence="2" id="KW-1185">Reference proteome</keyword>
<sequence length="195" mass="21542">MGGAPAIESGVLIGSKRRLIGNDNYQRVLIVSRYTPSRRRPRLQGLLRRRPLPQACMLGSCGVCAALTHRDAGNTPRHNRGVGAAGMRGVAFPGRGSGRPWGASRLLPRPYTPSFIFHLFPSTVTSTIPFVPTVPFHRPSRLHLPPMSVPSTLRPSHTSWLHACIVIYSRQLSPRSPLDPPSSFLIFRRHQFPST</sequence>
<accession>A0A5B7GE97</accession>
<organism evidence="1 2">
    <name type="scientific">Portunus trituberculatus</name>
    <name type="common">Swimming crab</name>
    <name type="synonym">Neptunus trituberculatus</name>
    <dbReference type="NCBI Taxonomy" id="210409"/>
    <lineage>
        <taxon>Eukaryota</taxon>
        <taxon>Metazoa</taxon>
        <taxon>Ecdysozoa</taxon>
        <taxon>Arthropoda</taxon>
        <taxon>Crustacea</taxon>
        <taxon>Multicrustacea</taxon>
        <taxon>Malacostraca</taxon>
        <taxon>Eumalacostraca</taxon>
        <taxon>Eucarida</taxon>
        <taxon>Decapoda</taxon>
        <taxon>Pleocyemata</taxon>
        <taxon>Brachyura</taxon>
        <taxon>Eubrachyura</taxon>
        <taxon>Portunoidea</taxon>
        <taxon>Portunidae</taxon>
        <taxon>Portuninae</taxon>
        <taxon>Portunus</taxon>
    </lineage>
</organism>
<reference evidence="1 2" key="1">
    <citation type="submission" date="2019-05" db="EMBL/GenBank/DDBJ databases">
        <title>Another draft genome of Portunus trituberculatus and its Hox gene families provides insights of decapod evolution.</title>
        <authorList>
            <person name="Jeong J.-H."/>
            <person name="Song I."/>
            <person name="Kim S."/>
            <person name="Choi T."/>
            <person name="Kim D."/>
            <person name="Ryu S."/>
            <person name="Kim W."/>
        </authorList>
    </citation>
    <scope>NUCLEOTIDE SEQUENCE [LARGE SCALE GENOMIC DNA]</scope>
    <source>
        <tissue evidence="1">Muscle</tissue>
    </source>
</reference>
<dbReference type="AlphaFoldDB" id="A0A5B7GE97"/>
<evidence type="ECO:0000313" key="1">
    <source>
        <dbReference type="EMBL" id="MPC54844.1"/>
    </source>
</evidence>
<proteinExistence type="predicted"/>
<protein>
    <submittedName>
        <fullName evidence="1">Uncharacterized protein</fullName>
    </submittedName>
</protein>
<gene>
    <name evidence="1" type="ORF">E2C01_048773</name>
</gene>
<dbReference type="Proteomes" id="UP000324222">
    <property type="component" value="Unassembled WGS sequence"/>
</dbReference>
<comment type="caution">
    <text evidence="1">The sequence shown here is derived from an EMBL/GenBank/DDBJ whole genome shotgun (WGS) entry which is preliminary data.</text>
</comment>
<name>A0A5B7GE97_PORTR</name>
<dbReference type="EMBL" id="VSRR010012680">
    <property type="protein sequence ID" value="MPC54844.1"/>
    <property type="molecule type" value="Genomic_DNA"/>
</dbReference>
<evidence type="ECO:0000313" key="2">
    <source>
        <dbReference type="Proteomes" id="UP000324222"/>
    </source>
</evidence>